<dbReference type="PANTHER" id="PTHR21738:SF0">
    <property type="entry name" value="RIBOSOMAL RNA PROCESSING PROTEIN 36 HOMOLOG"/>
    <property type="match status" value="1"/>
</dbReference>
<evidence type="ECO:0000256" key="2">
    <source>
        <dbReference type="ARBA" id="ARBA00009418"/>
    </source>
</evidence>
<sequence length="265" mass="30728">MDVSSSDDEPETRTTKFVGARKHREAADDDDLDGSTSDSSDSDQSEEEMLAAQVADVPFEELTAMKGDGRGTVKLPGRSKQAERLKRANKNRPRELPAKRQVPRFREVVSTAKKVIRDPRFESLTGKFDEKAFKESYRFIYDEQLPVERQRLKKLVKKERNPDRKHELQQQLAKIEAQIKDEARRRQQAERETERKRKAKDAIKQGKKPFFLKAADKRKEELVEKYKELKAAGKLDAFLAKRRKKNAAKDHRFIPYRRQEAGGDS</sequence>
<dbReference type="EMBL" id="DF237174">
    <property type="protein sequence ID" value="GAQ85226.1"/>
    <property type="molecule type" value="Genomic_DNA"/>
</dbReference>
<dbReference type="OrthoDB" id="448446at2759"/>
<comment type="function">
    <text evidence="6">Component of the 90S pre-ribosome involved in the maturation of rRNAs. Required for early cleavages of the pre-RNAs in the 40S ribosomal subunit maturation pathway.</text>
</comment>
<proteinExistence type="inferred from homology"/>
<feature type="compositionally biased region" description="Basic and acidic residues" evidence="7">
    <location>
        <begin position="80"/>
        <end position="98"/>
    </location>
</feature>
<feature type="compositionally biased region" description="Acidic residues" evidence="7">
    <location>
        <begin position="1"/>
        <end position="10"/>
    </location>
</feature>
<dbReference type="STRING" id="105231.A0A1Y1I959"/>
<keyword evidence="6" id="KW-0687">Ribonucleoprotein</keyword>
<evidence type="ECO:0000256" key="7">
    <source>
        <dbReference type="SAM" id="MobiDB-lite"/>
    </source>
</evidence>
<keyword evidence="4 6" id="KW-0698">rRNA processing</keyword>
<comment type="subunit">
    <text evidence="6">Associates with 90S and pre-40S pre-ribosomal particles.</text>
</comment>
<dbReference type="GO" id="GO:0030686">
    <property type="term" value="C:90S preribosome"/>
    <property type="evidence" value="ECO:0000318"/>
    <property type="project" value="GO_Central"/>
</dbReference>
<evidence type="ECO:0000313" key="9">
    <source>
        <dbReference type="Proteomes" id="UP000054558"/>
    </source>
</evidence>
<feature type="compositionally biased region" description="Basic and acidic residues" evidence="7">
    <location>
        <begin position="247"/>
        <end position="265"/>
    </location>
</feature>
<dbReference type="GO" id="GO:0000462">
    <property type="term" value="P:maturation of SSU-rRNA from tricistronic rRNA transcript (SSU-rRNA, 5.8S rRNA, LSU-rRNA)"/>
    <property type="evidence" value="ECO:0000318"/>
    <property type="project" value="GO_Central"/>
</dbReference>
<keyword evidence="5 6" id="KW-0539">Nucleus</keyword>
<dbReference type="GO" id="GO:0005730">
    <property type="term" value="C:nucleolus"/>
    <property type="evidence" value="ECO:0000318"/>
    <property type="project" value="GO_Central"/>
</dbReference>
<reference evidence="8 9" key="1">
    <citation type="journal article" date="2014" name="Nat. Commun.">
        <title>Klebsormidium flaccidum genome reveals primary factors for plant terrestrial adaptation.</title>
        <authorList>
            <person name="Hori K."/>
            <person name="Maruyama F."/>
            <person name="Fujisawa T."/>
            <person name="Togashi T."/>
            <person name="Yamamoto N."/>
            <person name="Seo M."/>
            <person name="Sato S."/>
            <person name="Yamada T."/>
            <person name="Mori H."/>
            <person name="Tajima N."/>
            <person name="Moriyama T."/>
            <person name="Ikeuchi M."/>
            <person name="Watanabe M."/>
            <person name="Wada H."/>
            <person name="Kobayashi K."/>
            <person name="Saito M."/>
            <person name="Masuda T."/>
            <person name="Sasaki-Sekimoto Y."/>
            <person name="Mashiguchi K."/>
            <person name="Awai K."/>
            <person name="Shimojima M."/>
            <person name="Masuda S."/>
            <person name="Iwai M."/>
            <person name="Nobusawa T."/>
            <person name="Narise T."/>
            <person name="Kondo S."/>
            <person name="Saito H."/>
            <person name="Sato R."/>
            <person name="Murakawa M."/>
            <person name="Ihara Y."/>
            <person name="Oshima-Yamada Y."/>
            <person name="Ohtaka K."/>
            <person name="Satoh M."/>
            <person name="Sonobe K."/>
            <person name="Ishii M."/>
            <person name="Ohtani R."/>
            <person name="Kanamori-Sato M."/>
            <person name="Honoki R."/>
            <person name="Miyazaki D."/>
            <person name="Mochizuki H."/>
            <person name="Umetsu J."/>
            <person name="Higashi K."/>
            <person name="Shibata D."/>
            <person name="Kamiya Y."/>
            <person name="Sato N."/>
            <person name="Nakamura Y."/>
            <person name="Tabata S."/>
            <person name="Ida S."/>
            <person name="Kurokawa K."/>
            <person name="Ohta H."/>
        </authorList>
    </citation>
    <scope>NUCLEOTIDE SEQUENCE [LARGE SCALE GENOMIC DNA]</scope>
    <source>
        <strain evidence="8 9">NIES-2285</strain>
    </source>
</reference>
<gene>
    <name evidence="8" type="ORF">KFL_002250060</name>
</gene>
<feature type="region of interest" description="Disordered" evidence="7">
    <location>
        <begin position="1"/>
        <end position="103"/>
    </location>
</feature>
<feature type="region of interest" description="Disordered" evidence="7">
    <location>
        <begin position="180"/>
        <end position="203"/>
    </location>
</feature>
<dbReference type="Pfam" id="PF06102">
    <property type="entry name" value="RRP36"/>
    <property type="match status" value="1"/>
</dbReference>
<evidence type="ECO:0000256" key="6">
    <source>
        <dbReference type="RuleBase" id="RU368027"/>
    </source>
</evidence>
<feature type="compositionally biased region" description="Acidic residues" evidence="7">
    <location>
        <begin position="40"/>
        <end position="49"/>
    </location>
</feature>
<evidence type="ECO:0000256" key="3">
    <source>
        <dbReference type="ARBA" id="ARBA00022517"/>
    </source>
</evidence>
<accession>A0A1Y1I959</accession>
<dbReference type="InterPro" id="IPR009292">
    <property type="entry name" value="RRP36"/>
</dbReference>
<dbReference type="AlphaFoldDB" id="A0A1Y1I959"/>
<evidence type="ECO:0000256" key="4">
    <source>
        <dbReference type="ARBA" id="ARBA00022552"/>
    </source>
</evidence>
<keyword evidence="9" id="KW-1185">Reference proteome</keyword>
<evidence type="ECO:0000256" key="5">
    <source>
        <dbReference type="ARBA" id="ARBA00023242"/>
    </source>
</evidence>
<feature type="region of interest" description="Disordered" evidence="7">
    <location>
        <begin position="244"/>
        <end position="265"/>
    </location>
</feature>
<dbReference type="PANTHER" id="PTHR21738">
    <property type="entry name" value="RIBOSOMAL RNA PROCESSING PROTEIN 36 HOMOLOG"/>
    <property type="match status" value="1"/>
</dbReference>
<protein>
    <recommendedName>
        <fullName evidence="6">rRNA biogenesis protein RRP36</fullName>
    </recommendedName>
</protein>
<comment type="subcellular location">
    <subcellularLocation>
        <location evidence="1 6">Nucleus</location>
        <location evidence="1 6">Nucleolus</location>
    </subcellularLocation>
</comment>
<dbReference type="OMA" id="ERKEMPW"/>
<evidence type="ECO:0000313" key="8">
    <source>
        <dbReference type="EMBL" id="GAQ85226.1"/>
    </source>
</evidence>
<comment type="similarity">
    <text evidence="2 6">Belongs to the RRP36 family.</text>
</comment>
<evidence type="ECO:0000256" key="1">
    <source>
        <dbReference type="ARBA" id="ARBA00004604"/>
    </source>
</evidence>
<organism evidence="8 9">
    <name type="scientific">Klebsormidium nitens</name>
    <name type="common">Green alga</name>
    <name type="synonym">Ulothrix nitens</name>
    <dbReference type="NCBI Taxonomy" id="105231"/>
    <lineage>
        <taxon>Eukaryota</taxon>
        <taxon>Viridiplantae</taxon>
        <taxon>Streptophyta</taxon>
        <taxon>Klebsormidiophyceae</taxon>
        <taxon>Klebsormidiales</taxon>
        <taxon>Klebsormidiaceae</taxon>
        <taxon>Klebsormidium</taxon>
    </lineage>
</organism>
<name>A0A1Y1I959_KLENI</name>
<keyword evidence="3 6" id="KW-0690">Ribosome biogenesis</keyword>
<dbReference type="Proteomes" id="UP000054558">
    <property type="component" value="Unassembled WGS sequence"/>
</dbReference>